<evidence type="ECO:0000259" key="2">
    <source>
        <dbReference type="Pfam" id="PF24828"/>
    </source>
</evidence>
<dbReference type="Proteomes" id="UP001335737">
    <property type="component" value="Unassembled WGS sequence"/>
</dbReference>
<name>A0ABU6KFJ4_9BACI</name>
<protein>
    <submittedName>
        <fullName evidence="3">Uncharacterized protein</fullName>
    </submittedName>
</protein>
<feature type="domain" description="DUF7686" evidence="1">
    <location>
        <begin position="37"/>
        <end position="106"/>
    </location>
</feature>
<gene>
    <name evidence="3" type="ORF">QGM71_06890</name>
</gene>
<reference evidence="3 4" key="1">
    <citation type="journal article" date="2024" name="Int. J. Syst. Evol. Microbiol.">
        <title>Virgibacillus tibetensis sp. nov., isolated from salt lake on the Tibetan Plateau of China.</title>
        <authorList>
            <person name="Phurbu D."/>
            <person name="Liu Z.-X."/>
            <person name="Wang R."/>
            <person name="Zheng Y.-Y."/>
            <person name="Liu H.-C."/>
            <person name="Zhou Y.-G."/>
            <person name="Yu Y.-J."/>
            <person name="Li A.-H."/>
        </authorList>
    </citation>
    <scope>NUCLEOTIDE SEQUENCE [LARGE SCALE GENOMIC DNA]</scope>
    <source>
        <strain evidence="3 4">C22-A2</strain>
    </source>
</reference>
<dbReference type="InterPro" id="IPR056103">
    <property type="entry name" value="DUF7686"/>
</dbReference>
<dbReference type="Pfam" id="PF24735">
    <property type="entry name" value="DUF7686"/>
    <property type="match status" value="1"/>
</dbReference>
<dbReference type="Pfam" id="PF24828">
    <property type="entry name" value="DUF7713"/>
    <property type="match status" value="1"/>
</dbReference>
<proteinExistence type="predicted"/>
<sequence length="181" mass="20414">MKNSARIMLTTEDGQQEALCQDCYNEDLSVELGIPLEKQPKSFTVKDANGAVRHFTVEKTLFPMGISLEAVETIGYGYKYGVHGELECDQQQLFQKLVSKVKRGVARNYIKEVHMPNGIKVNSMTGDRLVGRIEYSEETGDVPLLIIDGKPYTWDEIGKILMSNEGFQFRLDIIDMTDDAN</sequence>
<dbReference type="InterPro" id="IPR056130">
    <property type="entry name" value="DUF7713"/>
</dbReference>
<dbReference type="RefSeq" id="WP_327606785.1">
    <property type="nucleotide sequence ID" value="NZ_JARZFX010000002.1"/>
</dbReference>
<comment type="caution">
    <text evidence="3">The sequence shown here is derived from an EMBL/GenBank/DDBJ whole genome shotgun (WGS) entry which is preliminary data.</text>
</comment>
<evidence type="ECO:0000313" key="4">
    <source>
        <dbReference type="Proteomes" id="UP001335737"/>
    </source>
</evidence>
<feature type="domain" description="DUF7713" evidence="2">
    <location>
        <begin position="116"/>
        <end position="178"/>
    </location>
</feature>
<organism evidence="3 4">
    <name type="scientific">Virgibacillus tibetensis</name>
    <dbReference type="NCBI Taxonomy" id="3042313"/>
    <lineage>
        <taxon>Bacteria</taxon>
        <taxon>Bacillati</taxon>
        <taxon>Bacillota</taxon>
        <taxon>Bacilli</taxon>
        <taxon>Bacillales</taxon>
        <taxon>Bacillaceae</taxon>
        <taxon>Virgibacillus</taxon>
    </lineage>
</organism>
<accession>A0ABU6KFJ4</accession>
<evidence type="ECO:0000313" key="3">
    <source>
        <dbReference type="EMBL" id="MEC5423227.1"/>
    </source>
</evidence>
<evidence type="ECO:0000259" key="1">
    <source>
        <dbReference type="Pfam" id="PF24735"/>
    </source>
</evidence>
<keyword evidence="4" id="KW-1185">Reference proteome</keyword>
<dbReference type="EMBL" id="JARZFX010000002">
    <property type="protein sequence ID" value="MEC5423227.1"/>
    <property type="molecule type" value="Genomic_DNA"/>
</dbReference>